<reference evidence="3 4" key="1">
    <citation type="submission" date="2025-05" db="UniProtKB">
        <authorList>
            <consortium name="RefSeq"/>
        </authorList>
    </citation>
    <scope>IDENTIFICATION</scope>
    <source>
        <tissue evidence="3 4">Muscle</tissue>
    </source>
</reference>
<name>A0ABM1SR79_LIMPO</name>
<protein>
    <submittedName>
        <fullName evidence="3 4">Uncharacterized protein LOC111086662</fullName>
    </submittedName>
</protein>
<evidence type="ECO:0000256" key="1">
    <source>
        <dbReference type="SAM" id="MobiDB-lite"/>
    </source>
</evidence>
<dbReference type="RefSeq" id="XP_022246136.1">
    <property type="nucleotide sequence ID" value="XM_022390428.1"/>
</dbReference>
<evidence type="ECO:0000313" key="2">
    <source>
        <dbReference type="Proteomes" id="UP000694941"/>
    </source>
</evidence>
<proteinExistence type="predicted"/>
<feature type="compositionally biased region" description="Polar residues" evidence="1">
    <location>
        <begin position="895"/>
        <end position="922"/>
    </location>
</feature>
<keyword evidence="2" id="KW-1185">Reference proteome</keyword>
<dbReference type="PANTHER" id="PTHR37970">
    <property type="entry name" value="PROTEIN CBG08587"/>
    <property type="match status" value="1"/>
</dbReference>
<feature type="compositionally biased region" description="Low complexity" evidence="1">
    <location>
        <begin position="194"/>
        <end position="214"/>
    </location>
</feature>
<sequence length="1382" mass="156146">MSIACETFVQNAWKKDLCSNCFKSVSDHCLDQQNYSENKNTSYMSNSCLAYQSSSSSYIKDRILVETSKNSQNQNIAQLKLKTFGPGVRNTQNELHKEISHQFTNNEVVVKKGENLEASSSFLRILKDQKKRETKKTAVSFAEGPIEIIGYGGNEFDSDDEWDLESCVSDIDLESLDVTEEDKLTTKLTKENTEFNSTQRNLLNNNSSQQEPLSFKQESLRGTFHYQDNTETKQNKTEKCSLLNSNSNAYQNQHVEKFQRSSLDSHSQRRRDPLPRASVKPFIKQASWSSGHEIKSTEQFNKIEITFTTSDDKSIEKSVTGISNKNNDPLYRNDQLLETRSNELPHASDNVLESLPTHGNFHELSSFDLEQPQSLPTISHKEYPSQYYNQTSFSLESVKSLKTDFSSFNFPSTEAVMIERSDNRSFNFPQSEDQIGLKEVPRVSFLHGIGKKLSKDLFSDKISEDKKSDTECPESGQQCVKGTLSAVTDTSPRVYSNVDKHSNTCREILSSVSKVKNTCWGKNKSIESAKTTTSTAQDVSIRVQENMHNVVSNTSDFNNSDSRFLDSSSNLDSGHKNERKEKLAALAVELEKVRSEHITKRKAPPPPKTPEICFDSEITTTRESNIKQEVEICTQIPDYRNNSSPLSCVKREGNYSDTRKLNSKEFINSQALSKPIGNQWQRRNSTGSEDSTCTKMKKSKFSLKRFIKRANDSKLIKVTPTKNVILSSQVKTLKEEYNFDNNLTHPSYKLSKNNQITSNSVCDSSGAWEKKNQSPSQTIVNKKQEDNQQKDVLINQRDTRMEKEYNKHDGVTNMVLQRFEESEATFSSLPFIPYSNTTSLTPPTPEENVEELATTRPPRPPRPFIIPRKTTNSTGQLMPTKPPPPAVKTREKASKGNSTVKSNQDKPQPSLRHSQSSVQSDYANLGDVRSNLAPKKPERTSIFTNMQNTEENVECQQLNTQQKYGLREEFGGNNKNEQLGDELCQDSNNQFPPDTNKFSTPDRSPSEDSGSSSWRNLQKSYATVTASCQEALVALLDQALKIRTTLLKKPDGRSLKWTDFVLECNEPVLLPGGRLCYHGTYQHDSSVNLTLVVCSSNVTPSCSQKPLSYPILEQFYDVLPRSHYPNPPAQFSLRHVPVLVNVLIRADVFPLQTCPLTKGSSVPQVKETITERELGFLLLQVIQALKSVQTSGTEAINIKSEDFMVVQTKHDQQSHILVLGQLLSDETESLFTKLQNSVDDDKVSLCQFAQKTLLKFLGVATISEIKCSSRIILGPISATTFSNVAKILDQEKSYSLSHAKALLEFLLWGPEMNQFSKTAEQEEVEQFLQQWLDIQRAESLNALTNTLSIPLNIYEEKRLLFLIRTNCKVLKELWLMLNDSTL</sequence>
<evidence type="ECO:0000313" key="3">
    <source>
        <dbReference type="RefSeq" id="XP_022246135.1"/>
    </source>
</evidence>
<dbReference type="RefSeq" id="XP_022246135.1">
    <property type="nucleotide sequence ID" value="XM_022390427.1"/>
</dbReference>
<dbReference type="PANTHER" id="PTHR37970:SF1">
    <property type="entry name" value="SERINE-RICH ADHESIN FOR PLATELETS"/>
    <property type="match status" value="1"/>
</dbReference>
<accession>A0ABM1SR79</accession>
<feature type="region of interest" description="Disordered" evidence="1">
    <location>
        <begin position="258"/>
        <end position="279"/>
    </location>
</feature>
<evidence type="ECO:0000313" key="4">
    <source>
        <dbReference type="RefSeq" id="XP_022246136.1"/>
    </source>
</evidence>
<feature type="region of interest" description="Disordered" evidence="1">
    <location>
        <begin position="830"/>
        <end position="939"/>
    </location>
</feature>
<gene>
    <name evidence="3 4" type="primary">LOC111086662</name>
</gene>
<organism evidence="2 3">
    <name type="scientific">Limulus polyphemus</name>
    <name type="common">Atlantic horseshoe crab</name>
    <dbReference type="NCBI Taxonomy" id="6850"/>
    <lineage>
        <taxon>Eukaryota</taxon>
        <taxon>Metazoa</taxon>
        <taxon>Ecdysozoa</taxon>
        <taxon>Arthropoda</taxon>
        <taxon>Chelicerata</taxon>
        <taxon>Merostomata</taxon>
        <taxon>Xiphosura</taxon>
        <taxon>Limulidae</taxon>
        <taxon>Limulus</taxon>
    </lineage>
</organism>
<feature type="compositionally biased region" description="Polar residues" evidence="1">
    <location>
        <begin position="830"/>
        <end position="841"/>
    </location>
</feature>
<dbReference type="GeneID" id="111086662"/>
<feature type="region of interest" description="Disordered" evidence="1">
    <location>
        <begin position="970"/>
        <end position="1014"/>
    </location>
</feature>
<dbReference type="Proteomes" id="UP000694941">
    <property type="component" value="Unplaced"/>
</dbReference>
<feature type="compositionally biased region" description="Polar residues" evidence="1">
    <location>
        <begin position="985"/>
        <end position="1003"/>
    </location>
</feature>
<feature type="region of interest" description="Disordered" evidence="1">
    <location>
        <begin position="759"/>
        <end position="789"/>
    </location>
</feature>
<feature type="region of interest" description="Disordered" evidence="1">
    <location>
        <begin position="192"/>
        <end position="214"/>
    </location>
</feature>